<sequence>MVPENPVGQARIRSAIAVTGPRQTAYTTLILEHLVIAWELSAISRQGLYASATSEMRAAVGAIALGVAIGGAAAGFLLRTRGHTHNDRKV</sequence>
<name>A0ABP6D341_9ACTN</name>
<keyword evidence="1" id="KW-0812">Transmembrane</keyword>
<keyword evidence="3" id="KW-1185">Reference proteome</keyword>
<organism evidence="2 3">
    <name type="scientific">Actinomadura fulvescens</name>
    <dbReference type="NCBI Taxonomy" id="46160"/>
    <lineage>
        <taxon>Bacteria</taxon>
        <taxon>Bacillati</taxon>
        <taxon>Actinomycetota</taxon>
        <taxon>Actinomycetes</taxon>
        <taxon>Streptosporangiales</taxon>
        <taxon>Thermomonosporaceae</taxon>
        <taxon>Actinomadura</taxon>
    </lineage>
</organism>
<evidence type="ECO:0000313" key="2">
    <source>
        <dbReference type="EMBL" id="GAA2633935.1"/>
    </source>
</evidence>
<proteinExistence type="predicted"/>
<comment type="caution">
    <text evidence="2">The sequence shown here is derived from an EMBL/GenBank/DDBJ whole genome shotgun (WGS) entry which is preliminary data.</text>
</comment>
<evidence type="ECO:0000313" key="3">
    <source>
        <dbReference type="Proteomes" id="UP001501509"/>
    </source>
</evidence>
<gene>
    <name evidence="2" type="ORF">GCM10010411_85780</name>
</gene>
<dbReference type="EMBL" id="BAAATD010000018">
    <property type="protein sequence ID" value="GAA2633935.1"/>
    <property type="molecule type" value="Genomic_DNA"/>
</dbReference>
<protein>
    <submittedName>
        <fullName evidence="2">Uncharacterized protein</fullName>
    </submittedName>
</protein>
<accession>A0ABP6D341</accession>
<dbReference type="RefSeq" id="WP_344548277.1">
    <property type="nucleotide sequence ID" value="NZ_BAAATD010000018.1"/>
</dbReference>
<evidence type="ECO:0000256" key="1">
    <source>
        <dbReference type="SAM" id="Phobius"/>
    </source>
</evidence>
<dbReference type="Proteomes" id="UP001501509">
    <property type="component" value="Unassembled WGS sequence"/>
</dbReference>
<reference evidence="3" key="1">
    <citation type="journal article" date="2019" name="Int. J. Syst. Evol. Microbiol.">
        <title>The Global Catalogue of Microorganisms (GCM) 10K type strain sequencing project: providing services to taxonomists for standard genome sequencing and annotation.</title>
        <authorList>
            <consortium name="The Broad Institute Genomics Platform"/>
            <consortium name="The Broad Institute Genome Sequencing Center for Infectious Disease"/>
            <person name="Wu L."/>
            <person name="Ma J."/>
        </authorList>
    </citation>
    <scope>NUCLEOTIDE SEQUENCE [LARGE SCALE GENOMIC DNA]</scope>
    <source>
        <strain evidence="3">JCM 6833</strain>
    </source>
</reference>
<keyword evidence="1" id="KW-1133">Transmembrane helix</keyword>
<keyword evidence="1" id="KW-0472">Membrane</keyword>
<feature type="transmembrane region" description="Helical" evidence="1">
    <location>
        <begin position="58"/>
        <end position="78"/>
    </location>
</feature>